<dbReference type="PANTHER" id="PTHR18934:SF118">
    <property type="entry name" value="ATP-DEPENDENT RNA HELICASE DHX33"/>
    <property type="match status" value="1"/>
</dbReference>
<comment type="similarity">
    <text evidence="1">Belongs to the DEAD box helicase family. DEAH subfamily.</text>
</comment>
<feature type="compositionally biased region" description="Low complexity" evidence="8">
    <location>
        <begin position="61"/>
        <end position="72"/>
    </location>
</feature>
<protein>
    <recommendedName>
        <fullName evidence="2">RNA helicase</fullName>
        <ecNumber evidence="2">3.6.4.13</ecNumber>
    </recommendedName>
</protein>
<accession>A0A086JHA4</accession>
<dbReference type="InterPro" id="IPR002464">
    <property type="entry name" value="DNA/RNA_helicase_DEAH_CS"/>
</dbReference>
<dbReference type="EMBL" id="AEYI02001945">
    <property type="protein sequence ID" value="KFG31522.1"/>
    <property type="molecule type" value="Genomic_DNA"/>
</dbReference>
<name>A0A086JHA4_TOXGO</name>
<evidence type="ECO:0000256" key="5">
    <source>
        <dbReference type="ARBA" id="ARBA00022806"/>
    </source>
</evidence>
<dbReference type="InterPro" id="IPR011709">
    <property type="entry name" value="DEAD-box_helicase_OB_fold"/>
</dbReference>
<evidence type="ECO:0000256" key="6">
    <source>
        <dbReference type="ARBA" id="ARBA00022840"/>
    </source>
</evidence>
<dbReference type="OrthoDB" id="10253254at2759"/>
<dbReference type="SMART" id="SM00847">
    <property type="entry name" value="HA2"/>
    <property type="match status" value="1"/>
</dbReference>
<sequence>MATLVSDFLLAESERLRAERKRGRKPKAERTSRHLNGGQEAARSGAESSSAEFSAEKRRMASSPSAVSSRSATGFSSVEEDLGEVYCPDRESHQNAANALKGQACAADEAADESVSRLPLTGNSQATPAASLSSPFACASASCSSSLRARTAASSGCSALLGESEESRERRLHASAGRLHERRADPGLEKANAKTGRGNSAGPSEDSRKRLRRTASSGVAPASEKQRFAGELPIHGFVDVVRDAVSRHQVTLIVGETGSGKTTQVPQFLHFFGFTQKGVVAVTQPRRVAAVSLARRVSEELSRKQDASSETQEDLPEHNASLGGFVGYCVRFEDCTSAETRIKFLTDGMLVREAMLDEMLSRYSVVVLDEAHERSLRTDILLGWMKRLLPKRKDLKVIVMSATLDTEKFLGFFPGAQTVLVPGRQFPVELMYTPEPEGDYIEAALITVLQIHTQYPPGDILVFLPGQEDIESLQTILEGKQELLRKALCMAASLGAGPAPKKAARSERGGEQRAVPHSKDLSSANCRVEVRIGEDTAAVDQLPPCRDLQICPLFAALPFERQKAVFTPAPAGVRKVIVATNIAETSITVQGIRYVVDCGLAKAKCVNHRTGVEALVIEEISQDAAKQRAGRAGREAPGVVFRMYTEDTFNKFRPRKVPEIVTCDLDQVFLELKTLGVQNPLEFPFLDSPPKEAFVNAGRTLHRLEAVDSRGQLTELGRKLAVLPLKPILGKLVLDSVTFECTAEILSIVAMLSTDSLWYSHRSLPADKSNRLLHARRRLSDNQGDHLTLLNAYTQWDEATDKIAFCKEYGLHHNALLRAKQIRTQLEQILLSPQIGVKNVAKSEAPDTRTKIRQCLAAGCWLHTARLQRDQKTYVTTVERETAKIHPSSVLSGQKSLPWWIVYSEYVHTTRPYLRGVTAIEGPWLQQFVPRWFTLGGQN</sequence>
<organism evidence="11 12">
    <name type="scientific">Toxoplasma gondii p89</name>
    <dbReference type="NCBI Taxonomy" id="943119"/>
    <lineage>
        <taxon>Eukaryota</taxon>
        <taxon>Sar</taxon>
        <taxon>Alveolata</taxon>
        <taxon>Apicomplexa</taxon>
        <taxon>Conoidasida</taxon>
        <taxon>Coccidia</taxon>
        <taxon>Eucoccidiorida</taxon>
        <taxon>Eimeriorina</taxon>
        <taxon>Sarcocystidae</taxon>
        <taxon>Toxoplasma</taxon>
    </lineage>
</organism>
<feature type="region of interest" description="Disordered" evidence="8">
    <location>
        <begin position="497"/>
        <end position="520"/>
    </location>
</feature>
<comment type="caution">
    <text evidence="11">The sequence shown here is derived from an EMBL/GenBank/DDBJ whole genome shotgun (WGS) entry which is preliminary data.</text>
</comment>
<dbReference type="Gene3D" id="1.20.120.1080">
    <property type="match status" value="1"/>
</dbReference>
<evidence type="ECO:0000256" key="4">
    <source>
        <dbReference type="ARBA" id="ARBA00022801"/>
    </source>
</evidence>
<proteinExistence type="inferred from homology"/>
<dbReference type="PROSITE" id="PS00690">
    <property type="entry name" value="DEAH_ATP_HELICASE"/>
    <property type="match status" value="1"/>
</dbReference>
<dbReference type="Pfam" id="PF00271">
    <property type="entry name" value="Helicase_C"/>
    <property type="match status" value="1"/>
</dbReference>
<evidence type="ECO:0000313" key="11">
    <source>
        <dbReference type="EMBL" id="KFG31522.1"/>
    </source>
</evidence>
<keyword evidence="4" id="KW-0378">Hydrolase</keyword>
<dbReference type="FunFam" id="3.40.50.300:FF:000578">
    <property type="entry name" value="probable ATP-dependent RNA helicase DHX35"/>
    <property type="match status" value="1"/>
</dbReference>
<dbReference type="Pfam" id="PF13401">
    <property type="entry name" value="AAA_22"/>
    <property type="match status" value="1"/>
</dbReference>
<dbReference type="AlphaFoldDB" id="A0A086JHA4"/>
<feature type="compositionally biased region" description="Basic and acidic residues" evidence="8">
    <location>
        <begin position="178"/>
        <end position="192"/>
    </location>
</feature>
<keyword evidence="6" id="KW-0067">ATP-binding</keyword>
<dbReference type="SMART" id="SM00487">
    <property type="entry name" value="DEXDc"/>
    <property type="match status" value="1"/>
</dbReference>
<dbReference type="PANTHER" id="PTHR18934">
    <property type="entry name" value="ATP-DEPENDENT RNA HELICASE"/>
    <property type="match status" value="1"/>
</dbReference>
<dbReference type="InterPro" id="IPR001650">
    <property type="entry name" value="Helicase_C-like"/>
</dbReference>
<gene>
    <name evidence="11" type="ORF">TGP89_216950</name>
</gene>
<evidence type="ECO:0000256" key="1">
    <source>
        <dbReference type="ARBA" id="ARBA00008792"/>
    </source>
</evidence>
<dbReference type="Pfam" id="PF07717">
    <property type="entry name" value="OB_NTP_bind"/>
    <property type="match status" value="1"/>
</dbReference>
<evidence type="ECO:0000256" key="7">
    <source>
        <dbReference type="ARBA" id="ARBA00047984"/>
    </source>
</evidence>
<dbReference type="GO" id="GO:0005730">
    <property type="term" value="C:nucleolus"/>
    <property type="evidence" value="ECO:0007669"/>
    <property type="project" value="TreeGrafter"/>
</dbReference>
<feature type="compositionally biased region" description="Low complexity" evidence="8">
    <location>
        <begin position="40"/>
        <end position="53"/>
    </location>
</feature>
<dbReference type="EC" id="3.6.4.13" evidence="2"/>
<dbReference type="InterPro" id="IPR027417">
    <property type="entry name" value="P-loop_NTPase"/>
</dbReference>
<dbReference type="GO" id="GO:0045943">
    <property type="term" value="P:positive regulation of transcription by RNA polymerase I"/>
    <property type="evidence" value="ECO:0007669"/>
    <property type="project" value="TreeGrafter"/>
</dbReference>
<dbReference type="InterPro" id="IPR007502">
    <property type="entry name" value="Helicase-assoc_dom"/>
</dbReference>
<dbReference type="CDD" id="cd17917">
    <property type="entry name" value="DEXHc_RHA-like"/>
    <property type="match status" value="1"/>
</dbReference>
<keyword evidence="5 11" id="KW-0347">Helicase</keyword>
<feature type="region of interest" description="Disordered" evidence="8">
    <location>
        <begin position="15"/>
        <end position="77"/>
    </location>
</feature>
<dbReference type="SUPFAM" id="SSF52540">
    <property type="entry name" value="P-loop containing nucleoside triphosphate hydrolases"/>
    <property type="match status" value="1"/>
</dbReference>
<dbReference type="GO" id="GO:0005524">
    <property type="term" value="F:ATP binding"/>
    <property type="evidence" value="ECO:0007669"/>
    <property type="project" value="UniProtKB-KW"/>
</dbReference>
<evidence type="ECO:0000256" key="3">
    <source>
        <dbReference type="ARBA" id="ARBA00022741"/>
    </source>
</evidence>
<feature type="domain" description="Helicase ATP-binding" evidence="9">
    <location>
        <begin position="242"/>
        <end position="422"/>
    </location>
</feature>
<dbReference type="Gene3D" id="3.40.50.300">
    <property type="entry name" value="P-loop containing nucleotide triphosphate hydrolases"/>
    <property type="match status" value="2"/>
</dbReference>
<dbReference type="PROSITE" id="PS51194">
    <property type="entry name" value="HELICASE_CTER"/>
    <property type="match status" value="1"/>
</dbReference>
<evidence type="ECO:0000256" key="2">
    <source>
        <dbReference type="ARBA" id="ARBA00012552"/>
    </source>
</evidence>
<evidence type="ECO:0000259" key="9">
    <source>
        <dbReference type="PROSITE" id="PS51192"/>
    </source>
</evidence>
<dbReference type="PROSITE" id="PS51192">
    <property type="entry name" value="HELICASE_ATP_BIND_1"/>
    <property type="match status" value="1"/>
</dbReference>
<evidence type="ECO:0000259" key="10">
    <source>
        <dbReference type="PROSITE" id="PS51194"/>
    </source>
</evidence>
<dbReference type="Pfam" id="PF04408">
    <property type="entry name" value="WHD_HA2"/>
    <property type="match status" value="1"/>
</dbReference>
<dbReference type="VEuPathDB" id="ToxoDB:TGP89_216950"/>
<dbReference type="GO" id="GO:0003725">
    <property type="term" value="F:double-stranded RNA binding"/>
    <property type="evidence" value="ECO:0007669"/>
    <property type="project" value="TreeGrafter"/>
</dbReference>
<dbReference type="InterPro" id="IPR049945">
    <property type="entry name" value="AAA_22"/>
</dbReference>
<dbReference type="Proteomes" id="UP000028828">
    <property type="component" value="Unassembled WGS sequence"/>
</dbReference>
<dbReference type="FunFam" id="3.40.50.300:FF:000145">
    <property type="entry name" value="probable ATP-dependent RNA helicase DHX40"/>
    <property type="match status" value="1"/>
</dbReference>
<dbReference type="CDD" id="cd18791">
    <property type="entry name" value="SF2_C_RHA"/>
    <property type="match status" value="1"/>
</dbReference>
<keyword evidence="3" id="KW-0547">Nucleotide-binding</keyword>
<comment type="catalytic activity">
    <reaction evidence="7">
        <text>ATP + H2O = ADP + phosphate + H(+)</text>
        <dbReference type="Rhea" id="RHEA:13065"/>
        <dbReference type="ChEBI" id="CHEBI:15377"/>
        <dbReference type="ChEBI" id="CHEBI:15378"/>
        <dbReference type="ChEBI" id="CHEBI:30616"/>
        <dbReference type="ChEBI" id="CHEBI:43474"/>
        <dbReference type="ChEBI" id="CHEBI:456216"/>
        <dbReference type="EC" id="3.6.4.13"/>
    </reaction>
</comment>
<dbReference type="SMART" id="SM00382">
    <property type="entry name" value="AAA"/>
    <property type="match status" value="1"/>
</dbReference>
<dbReference type="InterPro" id="IPR003593">
    <property type="entry name" value="AAA+_ATPase"/>
</dbReference>
<dbReference type="InterPro" id="IPR048333">
    <property type="entry name" value="HA2_WH"/>
</dbReference>
<dbReference type="SMART" id="SM00490">
    <property type="entry name" value="HELICc"/>
    <property type="match status" value="1"/>
</dbReference>
<feature type="domain" description="Helicase C-terminal" evidence="10">
    <location>
        <begin position="447"/>
        <end position="676"/>
    </location>
</feature>
<dbReference type="GO" id="GO:0016887">
    <property type="term" value="F:ATP hydrolysis activity"/>
    <property type="evidence" value="ECO:0007669"/>
    <property type="project" value="InterPro"/>
</dbReference>
<dbReference type="Pfam" id="PF21010">
    <property type="entry name" value="HA2_C"/>
    <property type="match status" value="1"/>
</dbReference>
<evidence type="ECO:0000256" key="8">
    <source>
        <dbReference type="SAM" id="MobiDB-lite"/>
    </source>
</evidence>
<reference evidence="11 12" key="1">
    <citation type="submission" date="2014-03" db="EMBL/GenBank/DDBJ databases">
        <authorList>
            <person name="Sibley D."/>
            <person name="Venepally P."/>
            <person name="Karamycheva S."/>
            <person name="Hadjithomas M."/>
            <person name="Khan A."/>
            <person name="Brunk B."/>
            <person name="Roos D."/>
            <person name="Caler E."/>
            <person name="Lorenzi H."/>
        </authorList>
    </citation>
    <scope>NUCLEOTIDE SEQUENCE [LARGE SCALE GENOMIC DNA]</scope>
    <source>
        <strain evidence="12">p89</strain>
    </source>
</reference>
<dbReference type="GO" id="GO:0003724">
    <property type="term" value="F:RNA helicase activity"/>
    <property type="evidence" value="ECO:0007669"/>
    <property type="project" value="UniProtKB-EC"/>
</dbReference>
<feature type="region of interest" description="Disordered" evidence="8">
    <location>
        <begin position="159"/>
        <end position="223"/>
    </location>
</feature>
<dbReference type="InterPro" id="IPR014001">
    <property type="entry name" value="Helicase_ATP-bd"/>
</dbReference>
<evidence type="ECO:0000313" key="12">
    <source>
        <dbReference type="Proteomes" id="UP000028828"/>
    </source>
</evidence>